<keyword evidence="1" id="KW-0418">Kinase</keyword>
<dbReference type="Gene3D" id="3.40.50.300">
    <property type="entry name" value="P-loop containing nucleotide triphosphate hydrolases"/>
    <property type="match status" value="1"/>
</dbReference>
<evidence type="ECO:0000313" key="1">
    <source>
        <dbReference type="EMBL" id="MBO8437671.1"/>
    </source>
</evidence>
<name>A0A9D9E3U0_9BACT</name>
<dbReference type="SUPFAM" id="SSF52540">
    <property type="entry name" value="P-loop containing nucleoside triphosphate hydrolases"/>
    <property type="match status" value="1"/>
</dbReference>
<keyword evidence="1" id="KW-0808">Transferase</keyword>
<accession>A0A9D9E3U0</accession>
<comment type="caution">
    <text evidence="1">The sequence shown here is derived from an EMBL/GenBank/DDBJ whole genome shotgun (WGS) entry which is preliminary data.</text>
</comment>
<proteinExistence type="predicted"/>
<dbReference type="InterPro" id="IPR027417">
    <property type="entry name" value="P-loop_NTPase"/>
</dbReference>
<dbReference type="Pfam" id="PF13189">
    <property type="entry name" value="Cytidylate_kin2"/>
    <property type="match status" value="1"/>
</dbReference>
<reference evidence="1" key="2">
    <citation type="journal article" date="2021" name="PeerJ">
        <title>Extensive microbial diversity within the chicken gut microbiome revealed by metagenomics and culture.</title>
        <authorList>
            <person name="Gilroy R."/>
            <person name="Ravi A."/>
            <person name="Getino M."/>
            <person name="Pursley I."/>
            <person name="Horton D.L."/>
            <person name="Alikhan N.F."/>
            <person name="Baker D."/>
            <person name="Gharbi K."/>
            <person name="Hall N."/>
            <person name="Watson M."/>
            <person name="Adriaenssens E.M."/>
            <person name="Foster-Nyarko E."/>
            <person name="Jarju S."/>
            <person name="Secka A."/>
            <person name="Antonio M."/>
            <person name="Oren A."/>
            <person name="Chaudhuri R.R."/>
            <person name="La Ragione R."/>
            <person name="Hildebrand F."/>
            <person name="Pallen M.J."/>
        </authorList>
    </citation>
    <scope>NUCLEOTIDE SEQUENCE</scope>
    <source>
        <strain evidence="1">G3-4614</strain>
    </source>
</reference>
<dbReference type="EMBL" id="JADIMW010000022">
    <property type="protein sequence ID" value="MBO8437671.1"/>
    <property type="molecule type" value="Genomic_DNA"/>
</dbReference>
<reference evidence="1" key="1">
    <citation type="submission" date="2020-10" db="EMBL/GenBank/DDBJ databases">
        <authorList>
            <person name="Gilroy R."/>
        </authorList>
    </citation>
    <scope>NUCLEOTIDE SEQUENCE</scope>
    <source>
        <strain evidence="1">G3-4614</strain>
    </source>
</reference>
<sequence length="210" mass="23901">MGDDFIVTIGRQYGSGGRVIGKELAQRLGFDYFDKELINEAAKHSGLAKGCFEEKDEKEMFSIPAIFSANWLSMGSGAGMEGALTNEHIFKYQSDVIEMLSHKGKCVIVGRCADYILRHYPHCVNIFIHAPMNERVKRVMARDHIGEKDAFALAQRRDKQRASYYNFYTDKQWGDSSSYHLSIDSSILGIQDTTELIYQFIMKYKSSLLL</sequence>
<gene>
    <name evidence="1" type="ORF">IAC54_02080</name>
</gene>
<dbReference type="GO" id="GO:0016301">
    <property type="term" value="F:kinase activity"/>
    <property type="evidence" value="ECO:0007669"/>
    <property type="project" value="UniProtKB-KW"/>
</dbReference>
<protein>
    <submittedName>
        <fullName evidence="1">Cytidylate kinase-like family protein</fullName>
    </submittedName>
</protein>
<dbReference type="AlphaFoldDB" id="A0A9D9E3U0"/>
<dbReference type="Proteomes" id="UP000823636">
    <property type="component" value="Unassembled WGS sequence"/>
</dbReference>
<evidence type="ECO:0000313" key="2">
    <source>
        <dbReference type="Proteomes" id="UP000823636"/>
    </source>
</evidence>
<organism evidence="1 2">
    <name type="scientific">Candidatus Caccoplasma merdipullorum</name>
    <dbReference type="NCBI Taxonomy" id="2840718"/>
    <lineage>
        <taxon>Bacteria</taxon>
        <taxon>Pseudomonadati</taxon>
        <taxon>Bacteroidota</taxon>
        <taxon>Bacteroidia</taxon>
        <taxon>Bacteroidales</taxon>
        <taxon>Bacteroidaceae</taxon>
        <taxon>Bacteroidaceae incertae sedis</taxon>
        <taxon>Candidatus Caccoplasma</taxon>
    </lineage>
</organism>